<proteinExistence type="predicted"/>
<protein>
    <submittedName>
        <fullName evidence="1">Uncharacterized protein</fullName>
    </submittedName>
</protein>
<evidence type="ECO:0000313" key="1">
    <source>
        <dbReference type="EMBL" id="MFB2879847.1"/>
    </source>
</evidence>
<dbReference type="Proteomes" id="UP001576774">
    <property type="component" value="Unassembled WGS sequence"/>
</dbReference>
<reference evidence="1 2" key="1">
    <citation type="submission" date="2024-09" db="EMBL/GenBank/DDBJ databases">
        <title>Floridaenema gen nov. (Aerosakkonemataceae, Aerosakkonematales ord. nov., Cyanobacteria) from benthic tropical and subtropical fresh waters, with the description of four new species.</title>
        <authorList>
            <person name="Moretto J.A."/>
            <person name="Berthold D.E."/>
            <person name="Lefler F.W."/>
            <person name="Huang I.-S."/>
            <person name="Laughinghouse H. IV."/>
        </authorList>
    </citation>
    <scope>NUCLEOTIDE SEQUENCE [LARGE SCALE GENOMIC DNA]</scope>
    <source>
        <strain evidence="1 2">BLCC-F46</strain>
    </source>
</reference>
<name>A0ABV4XAN0_9CYAN</name>
<accession>A0ABV4XAN0</accession>
<organism evidence="1 2">
    <name type="scientific">Floridaenema aerugineum BLCC-F46</name>
    <dbReference type="NCBI Taxonomy" id="3153654"/>
    <lineage>
        <taxon>Bacteria</taxon>
        <taxon>Bacillati</taxon>
        <taxon>Cyanobacteriota</taxon>
        <taxon>Cyanophyceae</taxon>
        <taxon>Oscillatoriophycideae</taxon>
        <taxon>Aerosakkonematales</taxon>
        <taxon>Aerosakkonemataceae</taxon>
        <taxon>Floridanema</taxon>
        <taxon>Floridanema aerugineum</taxon>
    </lineage>
</organism>
<dbReference type="RefSeq" id="WP_413272881.1">
    <property type="nucleotide sequence ID" value="NZ_JBHFNQ010000182.1"/>
</dbReference>
<gene>
    <name evidence="1" type="ORF">ACE1CC_23585</name>
</gene>
<dbReference type="EMBL" id="JBHFNQ010000182">
    <property type="protein sequence ID" value="MFB2879847.1"/>
    <property type="molecule type" value="Genomic_DNA"/>
</dbReference>
<keyword evidence="2" id="KW-1185">Reference proteome</keyword>
<evidence type="ECO:0000313" key="2">
    <source>
        <dbReference type="Proteomes" id="UP001576774"/>
    </source>
</evidence>
<sequence>MIATANPTIINERQAVIKLAEFSLVEFTLAENNATIIAGRLRFPPLCARTAIREIIAQLVENQGTILSQQCVGDAIATTGWSSLVFNAPLSTYQKLLKTARPSNLQVVRDSTKALLQELSSTDESSTNFLDLATTSEATKAIVADESIDEVAVEVEEWLVLSEPNNEPEANHLFNSSGLTIATESQLQQLTLTKLKELAANHNIQGRSSMTKNLETAHKLLVPQLIGLVAVDEIS</sequence>
<comment type="caution">
    <text evidence="1">The sequence shown here is derived from an EMBL/GenBank/DDBJ whole genome shotgun (WGS) entry which is preliminary data.</text>
</comment>